<dbReference type="Gene3D" id="1.10.10.60">
    <property type="entry name" value="Homeodomain-like"/>
    <property type="match status" value="2"/>
</dbReference>
<keyword evidence="4" id="KW-0597">Phosphoprotein</keyword>
<dbReference type="AlphaFoldDB" id="A0A0Q9XI35"/>
<sequence>MYKVMLVDDDYPAIEFLSEMIEWNELNIELQSTHENGANALAIELQSTHENGANALAYAQTDMPDILITDIGMPKMDGLELTKKMKQRKPDLQVAILSCHNEFTYAQKAIKLGVQDYILKETLDPEDLTELLMSIKENLENNQRKNLKRLKLENAVERSKHLAKEKFIKELIYQSPNAKKDWCYENNFSGFKLEKRDYIPVLCFIEDYNALKASYASEDTFQFAVQNVIEEVVHNSEYEDKHFVFEEYKSFMLIPYQPSLKIDNFGEAANLLRVLQKTLKDYLNIQMSFFQMSFLIGEQIAPEDLQFELTNLLASNTQRFYMEPSAIMRRKETHDHTKEDLFHYYDQAAMELRRLIFKKEIRNIPPYVTKWLEFIQENTFHPDVVREWILKLLLELKIKLKALQYFQTSFNLEILHKEIVYIETITALKNWFIDSLESAIILTTESLYSSKHKEILEACVYVSLNIEKKLYLDEVANHIFLNPSYFSRLFKKEMGKTFVEYVKFIKVERAKELLDQTTHSIGEICERLGYDNQSYFIKLFKKHEGLTPAEYRKIQNLPE</sequence>
<dbReference type="SMART" id="SM00342">
    <property type="entry name" value="HTH_ARAC"/>
    <property type="match status" value="1"/>
</dbReference>
<dbReference type="PROSITE" id="PS50110">
    <property type="entry name" value="RESPONSE_REGULATORY"/>
    <property type="match status" value="1"/>
</dbReference>
<dbReference type="SUPFAM" id="SSF52172">
    <property type="entry name" value="CheY-like"/>
    <property type="match status" value="1"/>
</dbReference>
<organism evidence="7 8">
    <name type="scientific">Lederbergia galactosidilytica</name>
    <dbReference type="NCBI Taxonomy" id="217031"/>
    <lineage>
        <taxon>Bacteria</taxon>
        <taxon>Bacillati</taxon>
        <taxon>Bacillota</taxon>
        <taxon>Bacilli</taxon>
        <taxon>Bacillales</taxon>
        <taxon>Bacillaceae</taxon>
        <taxon>Lederbergia</taxon>
    </lineage>
</organism>
<dbReference type="SUPFAM" id="SSF46689">
    <property type="entry name" value="Homeodomain-like"/>
    <property type="match status" value="2"/>
</dbReference>
<gene>
    <name evidence="7" type="ORF">ACA29_25190</name>
</gene>
<feature type="domain" description="Response regulatory" evidence="6">
    <location>
        <begin position="3"/>
        <end position="135"/>
    </location>
</feature>
<dbReference type="Gene3D" id="3.40.50.2300">
    <property type="match status" value="1"/>
</dbReference>
<dbReference type="GO" id="GO:0000160">
    <property type="term" value="P:phosphorelay signal transduction system"/>
    <property type="evidence" value="ECO:0007669"/>
    <property type="project" value="InterPro"/>
</dbReference>
<dbReference type="InterPro" id="IPR018060">
    <property type="entry name" value="HTH_AraC"/>
</dbReference>
<keyword evidence="1" id="KW-0805">Transcription regulation</keyword>
<dbReference type="PROSITE" id="PS00041">
    <property type="entry name" value="HTH_ARAC_FAMILY_1"/>
    <property type="match status" value="1"/>
</dbReference>
<dbReference type="GO" id="GO:0043565">
    <property type="term" value="F:sequence-specific DNA binding"/>
    <property type="evidence" value="ECO:0007669"/>
    <property type="project" value="InterPro"/>
</dbReference>
<dbReference type="PANTHER" id="PTHR43280:SF2">
    <property type="entry name" value="HTH-TYPE TRANSCRIPTIONAL REGULATOR EXSA"/>
    <property type="match status" value="1"/>
</dbReference>
<keyword evidence="2" id="KW-0238">DNA-binding</keyword>
<dbReference type="PRINTS" id="PR00032">
    <property type="entry name" value="HTHARAC"/>
</dbReference>
<dbReference type="PATRIC" id="fig|217031.4.peg.8510"/>
<evidence type="ECO:0008006" key="9">
    <source>
        <dbReference type="Google" id="ProtNLM"/>
    </source>
</evidence>
<keyword evidence="3" id="KW-0804">Transcription</keyword>
<proteinExistence type="predicted"/>
<dbReference type="EMBL" id="LGPB01000144">
    <property type="protein sequence ID" value="KRG07949.1"/>
    <property type="molecule type" value="Genomic_DNA"/>
</dbReference>
<dbReference type="Proteomes" id="UP000053881">
    <property type="component" value="Unassembled WGS sequence"/>
</dbReference>
<dbReference type="PANTHER" id="PTHR43280">
    <property type="entry name" value="ARAC-FAMILY TRANSCRIPTIONAL REGULATOR"/>
    <property type="match status" value="1"/>
</dbReference>
<accession>A0A0Q9XI35</accession>
<dbReference type="PROSITE" id="PS01124">
    <property type="entry name" value="HTH_ARAC_FAMILY_2"/>
    <property type="match status" value="1"/>
</dbReference>
<reference evidence="7 8" key="1">
    <citation type="submission" date="2015-06" db="EMBL/GenBank/DDBJ databases">
        <title>Genome sequencing project of Bacillus galactosidilyticus PL133.</title>
        <authorList>
            <person name="Gaiero J."/>
            <person name="Nicol R."/>
            <person name="Habash M."/>
        </authorList>
    </citation>
    <scope>NUCLEOTIDE SEQUENCE [LARGE SCALE GENOMIC DNA]</scope>
    <source>
        <strain evidence="7 8">PL133</strain>
    </source>
</reference>
<evidence type="ECO:0000256" key="1">
    <source>
        <dbReference type="ARBA" id="ARBA00023015"/>
    </source>
</evidence>
<feature type="domain" description="HTH araC/xylS-type" evidence="5">
    <location>
        <begin position="456"/>
        <end position="554"/>
    </location>
</feature>
<evidence type="ECO:0000256" key="4">
    <source>
        <dbReference type="PROSITE-ProRule" id="PRU00169"/>
    </source>
</evidence>
<dbReference type="InterPro" id="IPR018062">
    <property type="entry name" value="HTH_AraC-typ_CS"/>
</dbReference>
<dbReference type="Pfam" id="PF00072">
    <property type="entry name" value="Response_reg"/>
    <property type="match status" value="1"/>
</dbReference>
<evidence type="ECO:0000259" key="5">
    <source>
        <dbReference type="PROSITE" id="PS01124"/>
    </source>
</evidence>
<dbReference type="InterPro" id="IPR001789">
    <property type="entry name" value="Sig_transdc_resp-reg_receiver"/>
</dbReference>
<evidence type="ECO:0000256" key="2">
    <source>
        <dbReference type="ARBA" id="ARBA00023125"/>
    </source>
</evidence>
<protein>
    <recommendedName>
        <fullName evidence="9">Two-component response regulator</fullName>
    </recommendedName>
</protein>
<evidence type="ECO:0000256" key="3">
    <source>
        <dbReference type="ARBA" id="ARBA00023163"/>
    </source>
</evidence>
<dbReference type="SMART" id="SM00448">
    <property type="entry name" value="REC"/>
    <property type="match status" value="1"/>
</dbReference>
<dbReference type="CDD" id="cd17536">
    <property type="entry name" value="REC_YesN-like"/>
    <property type="match status" value="1"/>
</dbReference>
<comment type="caution">
    <text evidence="7">The sequence shown here is derived from an EMBL/GenBank/DDBJ whole genome shotgun (WGS) entry which is preliminary data.</text>
</comment>
<dbReference type="Pfam" id="PF12833">
    <property type="entry name" value="HTH_18"/>
    <property type="match status" value="1"/>
</dbReference>
<dbReference type="InterPro" id="IPR011006">
    <property type="entry name" value="CheY-like_superfamily"/>
</dbReference>
<dbReference type="InterPro" id="IPR020449">
    <property type="entry name" value="Tscrpt_reg_AraC-type_HTH"/>
</dbReference>
<dbReference type="InterPro" id="IPR009057">
    <property type="entry name" value="Homeodomain-like_sf"/>
</dbReference>
<dbReference type="GO" id="GO:0003700">
    <property type="term" value="F:DNA-binding transcription factor activity"/>
    <property type="evidence" value="ECO:0007669"/>
    <property type="project" value="InterPro"/>
</dbReference>
<evidence type="ECO:0000313" key="8">
    <source>
        <dbReference type="Proteomes" id="UP000053881"/>
    </source>
</evidence>
<evidence type="ECO:0000313" key="7">
    <source>
        <dbReference type="EMBL" id="KRG07949.1"/>
    </source>
</evidence>
<feature type="modified residue" description="4-aspartylphosphate" evidence="4">
    <location>
        <position position="70"/>
    </location>
</feature>
<evidence type="ECO:0000259" key="6">
    <source>
        <dbReference type="PROSITE" id="PS50110"/>
    </source>
</evidence>
<name>A0A0Q9XI35_9BACI</name>